<gene>
    <name evidence="1" type="ORF">Golax_019482</name>
</gene>
<sequence>MLRALESNGIFEKLIILSVMTNLIEKS</sequence>
<name>A0A7J8Z6S0_9ROSI</name>
<reference evidence="1 2" key="1">
    <citation type="journal article" date="2019" name="Genome Biol. Evol.">
        <title>Insights into the evolution of the New World diploid cottons (Gossypium, subgenus Houzingenia) based on genome sequencing.</title>
        <authorList>
            <person name="Grover C.E."/>
            <person name="Arick M.A. 2nd"/>
            <person name="Thrash A."/>
            <person name="Conover J.L."/>
            <person name="Sanders W.S."/>
            <person name="Peterson D.G."/>
            <person name="Frelichowski J.E."/>
            <person name="Scheffler J.A."/>
            <person name="Scheffler B.E."/>
            <person name="Wendel J.F."/>
        </authorList>
    </citation>
    <scope>NUCLEOTIDE SEQUENCE [LARGE SCALE GENOMIC DNA]</scope>
    <source>
        <strain evidence="1">4</strain>
        <tissue evidence="1">Leaf</tissue>
    </source>
</reference>
<comment type="caution">
    <text evidence="1">The sequence shown here is derived from an EMBL/GenBank/DDBJ whole genome shotgun (WGS) entry which is preliminary data.</text>
</comment>
<evidence type="ECO:0000313" key="1">
    <source>
        <dbReference type="EMBL" id="MBA0707435.1"/>
    </source>
</evidence>
<dbReference type="Proteomes" id="UP000593574">
    <property type="component" value="Unassembled WGS sequence"/>
</dbReference>
<feature type="non-terminal residue" evidence="1">
    <location>
        <position position="27"/>
    </location>
</feature>
<organism evidence="1 2">
    <name type="scientific">Gossypium laxum</name>
    <dbReference type="NCBI Taxonomy" id="34288"/>
    <lineage>
        <taxon>Eukaryota</taxon>
        <taxon>Viridiplantae</taxon>
        <taxon>Streptophyta</taxon>
        <taxon>Embryophyta</taxon>
        <taxon>Tracheophyta</taxon>
        <taxon>Spermatophyta</taxon>
        <taxon>Magnoliopsida</taxon>
        <taxon>eudicotyledons</taxon>
        <taxon>Gunneridae</taxon>
        <taxon>Pentapetalae</taxon>
        <taxon>rosids</taxon>
        <taxon>malvids</taxon>
        <taxon>Malvales</taxon>
        <taxon>Malvaceae</taxon>
        <taxon>Malvoideae</taxon>
        <taxon>Gossypium</taxon>
    </lineage>
</organism>
<dbReference type="AlphaFoldDB" id="A0A7J8Z6S0"/>
<accession>A0A7J8Z6S0</accession>
<evidence type="ECO:0000313" key="2">
    <source>
        <dbReference type="Proteomes" id="UP000593574"/>
    </source>
</evidence>
<proteinExistence type="predicted"/>
<keyword evidence="2" id="KW-1185">Reference proteome</keyword>
<dbReference type="EMBL" id="JABEZV010000003">
    <property type="protein sequence ID" value="MBA0707435.1"/>
    <property type="molecule type" value="Genomic_DNA"/>
</dbReference>
<protein>
    <submittedName>
        <fullName evidence="1">Uncharacterized protein</fullName>
    </submittedName>
</protein>